<dbReference type="AlphaFoldDB" id="A0A1F6D574"/>
<reference evidence="1 2" key="1">
    <citation type="journal article" date="2016" name="Nat. Commun.">
        <title>Thousands of microbial genomes shed light on interconnected biogeochemical processes in an aquifer system.</title>
        <authorList>
            <person name="Anantharaman K."/>
            <person name="Brown C.T."/>
            <person name="Hug L.A."/>
            <person name="Sharon I."/>
            <person name="Castelle C.J."/>
            <person name="Probst A.J."/>
            <person name="Thomas B.C."/>
            <person name="Singh A."/>
            <person name="Wilkins M.J."/>
            <person name="Karaoz U."/>
            <person name="Brodie E.L."/>
            <person name="Williams K.H."/>
            <person name="Hubbard S.S."/>
            <person name="Banfield J.F."/>
        </authorList>
    </citation>
    <scope>NUCLEOTIDE SEQUENCE [LARGE SCALE GENOMIC DNA]</scope>
    <source>
        <strain evidence="2">RIFCSPLOWO2_12_FULL_64_10</strain>
    </source>
</reference>
<proteinExistence type="predicted"/>
<gene>
    <name evidence="1" type="ORF">A3F84_15720</name>
</gene>
<evidence type="ECO:0000313" key="2">
    <source>
        <dbReference type="Proteomes" id="UP000178606"/>
    </source>
</evidence>
<evidence type="ECO:0000313" key="1">
    <source>
        <dbReference type="EMBL" id="OGG56515.1"/>
    </source>
</evidence>
<sequence>MDLRTLDDRVLASWEGGQLGECSLSADGRWIVTAMKRTGASYLTVTATDGSGGEIIFECPRTIIHPQFHPTDPDVIEYAQDPAPRMWLIRRDGGENTCLYEHGNDEFVVHETFLGPGGDLIFTVWPHALKRMNLRTREIATIGAFNAWHIASDRRGARVLCDTNHPDIGLQLVDVATGQRRTLCRPGSSSGGSQWKKSRYALKEDWEAASRQDRERSLSWMEMKVDTVYGPQWTHPHPSFSPDEGWVAYTSDVSGEPQVYAVEI</sequence>
<dbReference type="Pfam" id="PF07676">
    <property type="entry name" value="PD40"/>
    <property type="match status" value="1"/>
</dbReference>
<protein>
    <recommendedName>
        <fullName evidence="3">Oligogalacturonate lyase domain-containing protein</fullName>
    </recommendedName>
</protein>
<dbReference type="SUPFAM" id="SSF82171">
    <property type="entry name" value="DPP6 N-terminal domain-like"/>
    <property type="match status" value="1"/>
</dbReference>
<dbReference type="EMBL" id="MFKF01000029">
    <property type="protein sequence ID" value="OGG56515.1"/>
    <property type="molecule type" value="Genomic_DNA"/>
</dbReference>
<name>A0A1F6D574_HANXR</name>
<organism evidence="1 2">
    <name type="scientific">Handelsmanbacteria sp. (strain RIFCSPLOWO2_12_FULL_64_10)</name>
    <dbReference type="NCBI Taxonomy" id="1817868"/>
    <lineage>
        <taxon>Bacteria</taxon>
        <taxon>Candidatus Handelsmaniibacteriota</taxon>
    </lineage>
</organism>
<dbReference type="InterPro" id="IPR015943">
    <property type="entry name" value="WD40/YVTN_repeat-like_dom_sf"/>
</dbReference>
<comment type="caution">
    <text evidence="1">The sequence shown here is derived from an EMBL/GenBank/DDBJ whole genome shotgun (WGS) entry which is preliminary data.</text>
</comment>
<dbReference type="Proteomes" id="UP000178606">
    <property type="component" value="Unassembled WGS sequence"/>
</dbReference>
<accession>A0A1F6D574</accession>
<dbReference type="Gene3D" id="2.130.10.10">
    <property type="entry name" value="YVTN repeat-like/Quinoprotein amine dehydrogenase"/>
    <property type="match status" value="2"/>
</dbReference>
<evidence type="ECO:0008006" key="3">
    <source>
        <dbReference type="Google" id="ProtNLM"/>
    </source>
</evidence>
<dbReference type="InterPro" id="IPR011659">
    <property type="entry name" value="WD40"/>
</dbReference>